<protein>
    <submittedName>
        <fullName evidence="1">Uncharacterized protein</fullName>
    </submittedName>
</protein>
<reference evidence="1" key="1">
    <citation type="submission" date="2014-05" db="EMBL/GenBank/DDBJ databases">
        <authorList>
            <person name="Chronopoulou M."/>
        </authorList>
    </citation>
    <scope>NUCLEOTIDE SEQUENCE</scope>
    <source>
        <tissue evidence="1">Whole organism</tissue>
    </source>
</reference>
<sequence length="65" mass="7361">MTSPSLLITPKTINEAGFFVFITDFIWNPADPPIICLHGIEDLLPIDHSVHFILLRQDLFHTSNS</sequence>
<organism evidence="1">
    <name type="scientific">Lepeophtheirus salmonis</name>
    <name type="common">Salmon louse</name>
    <name type="synonym">Caligus salmonis</name>
    <dbReference type="NCBI Taxonomy" id="72036"/>
    <lineage>
        <taxon>Eukaryota</taxon>
        <taxon>Metazoa</taxon>
        <taxon>Ecdysozoa</taxon>
        <taxon>Arthropoda</taxon>
        <taxon>Crustacea</taxon>
        <taxon>Multicrustacea</taxon>
        <taxon>Hexanauplia</taxon>
        <taxon>Copepoda</taxon>
        <taxon>Siphonostomatoida</taxon>
        <taxon>Caligidae</taxon>
        <taxon>Lepeophtheirus</taxon>
    </lineage>
</organism>
<dbReference type="EMBL" id="HACA01009726">
    <property type="protein sequence ID" value="CDW27087.1"/>
    <property type="molecule type" value="Transcribed_RNA"/>
</dbReference>
<accession>A0A0K2TN84</accession>
<proteinExistence type="predicted"/>
<dbReference type="AlphaFoldDB" id="A0A0K2TN84"/>
<evidence type="ECO:0000313" key="1">
    <source>
        <dbReference type="EMBL" id="CDW27087.1"/>
    </source>
</evidence>
<name>A0A0K2TN84_LEPSM</name>